<dbReference type="STRING" id="436017.A4RY52"/>
<feature type="transmembrane region" description="Helical" evidence="1">
    <location>
        <begin position="553"/>
        <end position="571"/>
    </location>
</feature>
<dbReference type="Gene3D" id="2.60.40.10">
    <property type="entry name" value="Immunoglobulins"/>
    <property type="match status" value="1"/>
</dbReference>
<feature type="transmembrane region" description="Helical" evidence="1">
    <location>
        <begin position="1434"/>
        <end position="1451"/>
    </location>
</feature>
<dbReference type="HOGENOM" id="CLU_228361_0_0_1"/>
<dbReference type="CDD" id="cd00063">
    <property type="entry name" value="FN3"/>
    <property type="match status" value="1"/>
</dbReference>
<feature type="transmembrane region" description="Helical" evidence="1">
    <location>
        <begin position="601"/>
        <end position="618"/>
    </location>
</feature>
<feature type="transmembrane region" description="Helical" evidence="1">
    <location>
        <begin position="2071"/>
        <end position="2091"/>
    </location>
</feature>
<dbReference type="eggNOG" id="KOG1893">
    <property type="taxonomic scope" value="Eukaryota"/>
</dbReference>
<proteinExistence type="predicted"/>
<dbReference type="Gramene" id="ABO96402">
    <property type="protein sequence ID" value="ABO96402"/>
    <property type="gene ID" value="OSTLU_94419"/>
</dbReference>
<feature type="transmembrane region" description="Helical" evidence="1">
    <location>
        <begin position="2007"/>
        <end position="2029"/>
    </location>
</feature>
<dbReference type="PROSITE" id="PS50853">
    <property type="entry name" value="FN3"/>
    <property type="match status" value="1"/>
</dbReference>
<dbReference type="Proteomes" id="UP000001568">
    <property type="component" value="Chromosome 5"/>
</dbReference>
<dbReference type="InterPro" id="IPR036116">
    <property type="entry name" value="FN3_sf"/>
</dbReference>
<evidence type="ECO:0000313" key="3">
    <source>
        <dbReference type="EMBL" id="ABO96402.1"/>
    </source>
</evidence>
<dbReference type="SUPFAM" id="SSF49265">
    <property type="entry name" value="Fibronectin type III"/>
    <property type="match status" value="1"/>
</dbReference>
<feature type="transmembrane region" description="Helical" evidence="1">
    <location>
        <begin position="883"/>
        <end position="904"/>
    </location>
</feature>
<dbReference type="GO" id="GO:0008381">
    <property type="term" value="F:mechanosensitive monoatomic ion channel activity"/>
    <property type="evidence" value="ECO:0007669"/>
    <property type="project" value="InterPro"/>
</dbReference>
<dbReference type="InterPro" id="IPR013783">
    <property type="entry name" value="Ig-like_fold"/>
</dbReference>
<dbReference type="InterPro" id="IPR025164">
    <property type="entry name" value="Toastrack_DUF4097"/>
</dbReference>
<accession>A4RY52</accession>
<feature type="domain" description="Fibronectin type-III" evidence="2">
    <location>
        <begin position="1653"/>
        <end position="1756"/>
    </location>
</feature>
<dbReference type="GeneID" id="5002028"/>
<feature type="transmembrane region" description="Helical" evidence="1">
    <location>
        <begin position="1405"/>
        <end position="1428"/>
    </location>
</feature>
<sequence length="2525" mass="282789">MRRLARARATLRSAPFARAATHATTTFDGVAPGATVAFDSERARVDVVVAPHASATERIEIEIADDAHDAEFEITRARGDGGRGEVVLVRDARTGARDGTRAAVRARIPPRFCGVDARLRGENSTISVESVVEAGVKVRTNGGDVELGTIKGSTMDLDTSGGAVRARGSVSADSRVRTAGGDVTMRDTEPEGKFHAEAVFGDKVNVNTGGGDATAKSLRVGEFGLVRTSGGAVSIGSLEGAGEEMIGIDSGGGDVSVKFAERVHIAHVNSRGGGIDASFPSGFSPQPHVIGVYRDAIVDDIVQLPSADGVEGVVFQTSYAAIGAERVPTKWLEVFGLQKFDEATVGTRSLIPDAFVALTSLWARGELRRELAHLEAGGSRRTTAIAKYLRRGLMFVVGLTEEDLRNTIQKWWRLLGFICCGVVGYSANGVLQFLLFVAVHTRFVGGRGDPRTSRLTRLEHAISTTGKMQFLTGLIIFGSYVFTSLGATSQELETSKVANIFGFWTLDSSFKFQELMGFRVRVGGYRPLLYAPILAAAITFTGLATVGGLPMSMIQVVDIVTVLVTILRMLASARNLSGTRGADVDAKKFQDKWLVRLRNTLWYYIAFQYVYISLLYVYNIPEVAGSLMDAWPSSLSRQLTPLDFGLLQTPALLSWKYMWPRYLTLVMCVMLYYWLNERLQRDSEDYDSDWYEDGLPEGTPIRRLDMSKESESTKVEDINTMRPSIFLYHATATVLKHVKDSVGDEFESALHGVSMELLLLVATICVAFRVEVVSMLYVVVIMFACIELAVPTIRGKAPVPLRYGTFSVIGTSMRILTDSWRFLNRMRRIRSNVITAADITPPPIQTRRSPSGSSGWFRRHLRESDYHHAAPVSIHTEVNDYGFYLALLATISIVFKQLTLLTIFQSGSLNTLVNENWGSWLGLISLYDPRLGDDLQTTTSCCAWPYVLDSTKTFCQDASVAASSSNQFPTQACLTFTTNWYIFGAHYAVIIFAVLHGFLQRRHNVKVQRKAKSTTATAVPRASYWAKLRGEVQGCDVAKKLKLLIVAERMKNKNIETPVGKKKIVTTDEGMSPMVQQTPIRAEEDIFANLVKQVNAGSLKHSKSKIALYGWRPIVIRMVYRFVKWDVKNTFETLDSAIEQLASLKYLLAMAVLLINAFLKSDVTSSIYIIILGYFLAFNNRAGVVRFQSQGYAILLIIGAILAIHIMAALRLPPSWLNTNYSPAPSAYLDCNSRPVFVHEYEIISDILVMLLVGHYVRKGHKNMVRDDVRTAWMRGYVKAKGQKMGSEWVQSEAFTSLANKVNTRLAERRKLDETSELSYDDKIKRWDAVNVQLQEYVPSVDADLQREEMKRANWTNRNLSRQVSIKEELQVIQEHYTFSQIASMAIHERRTTVRRRIEEIMGQFFLKFFYKYLLLVIVILTTTAAVAQHDSDFISLCYAGITILFSMRFNELRINTRIFPSRAHKWWNGELFRLLPVYVFTVLAAKLVYQIPYIKPILLNGRTARLGSCVVGTRMCETINSLFGVRKLGSACDATMLAADCVSVLGYSSGSIGVDVALFILCSVQAQLFSNERYVREVLRLEKNAMDKRARRSILYRKYILGWRAKIQQEIDEEYKMITDKVRASALQASEWTHFQKFRHTIDEETAAEKYVPEHVTVRAQNSTTVEVKWKMRGSTDDIEQFTIKRERSPRTTIFPHHVNPVKVDVDAESRAPSSHVISGLTPGMSYSFTVQSCSRSIGYGPPSEPSDVVTMPMPQDDEEGGESEWTRKGDWGGANIITGFGKIIYSQSERLLYIALVCNFIDHVDLMSACLVIFILAFAAMWNPQPLPEMWRFIFWYSVACFYARILLRSKAFCMELDANAKFDNRNKWYISAQPYCPTMTLYDPAADSEFSTLSATLLTVPRARNLVRDEVWTDIFLIVTLVLHMSHMHSLGQCTRRDAIPLAPREDYQTYHAGEFKDDIDLAALTSPPLEDVATGKTRQVETHHLEGRTIFESGTALSSTESFGTGLTISIVSSVMWIIVMRLVYLSQNIKLKFYLHFAQVVLYVSLVFIFLPLLDTRSFVSPRHNSHLKAFTVLMLFQFIVSALQLREGFREGYQFKIVLMRFGNTPVGRFVYNLINTLPFLFEIRTLLDWVVCDTSIDYVMWFRRNRRQYYSGAKPVPWPLKILLGGGIIAIIMLLLTGPIFIFSTFNPALTSNRIEAATMQVQLDFYADEKTERHRIYSGFATGYGMSSISQEAMKSELLRGLSFRSIDSDCVRFPKYSQSAWILPQSSKLALAQSLNTAAAASTCTAKMTITTEFTRLGPLKAKTVSQDLVATLTNAHCAALAGVITNGQGSIQFANVIPRGFHLTPETMVEILDFNTSAYIGLNMTLGSTPTANLWEVTPTSPSFPTAAPDFCGIDSTLPPSDYGVLYATISDRYLVGLVSSLGLSSYSLRALYGFVFVTVGFFVRTMYNFKLSDVFVNEIANTDELINVCRGLRLIRSLDYPGRRRDEMKMYYSLMRMMRESSLRRVISRNADEI</sequence>
<feature type="transmembrane region" description="Helical" evidence="1">
    <location>
        <begin position="2437"/>
        <end position="2454"/>
    </location>
</feature>
<feature type="transmembrane region" description="Helical" evidence="1">
    <location>
        <begin position="757"/>
        <end position="783"/>
    </location>
</feature>
<dbReference type="GO" id="GO:0005261">
    <property type="term" value="F:monoatomic cation channel activity"/>
    <property type="evidence" value="ECO:0007669"/>
    <property type="project" value="TreeGrafter"/>
</dbReference>
<evidence type="ECO:0000259" key="2">
    <source>
        <dbReference type="PROSITE" id="PS50853"/>
    </source>
</evidence>
<reference evidence="3 4" key="1">
    <citation type="journal article" date="2007" name="Proc. Natl. Acad. Sci. U.S.A.">
        <title>The tiny eukaryote Ostreococcus provides genomic insights into the paradox of plankton speciation.</title>
        <authorList>
            <person name="Palenik B."/>
            <person name="Grimwood J."/>
            <person name="Aerts A."/>
            <person name="Rouze P."/>
            <person name="Salamov A."/>
            <person name="Putnam N."/>
            <person name="Dupont C."/>
            <person name="Jorgensen R."/>
            <person name="Derelle E."/>
            <person name="Rombauts S."/>
            <person name="Zhou K."/>
            <person name="Otillar R."/>
            <person name="Merchant S.S."/>
            <person name="Podell S."/>
            <person name="Gaasterland T."/>
            <person name="Napoli C."/>
            <person name="Gendler K."/>
            <person name="Manuell A."/>
            <person name="Tai V."/>
            <person name="Vallon O."/>
            <person name="Piganeau G."/>
            <person name="Jancek S."/>
            <person name="Heijde M."/>
            <person name="Jabbari K."/>
            <person name="Bowler C."/>
            <person name="Lohr M."/>
            <person name="Robbens S."/>
            <person name="Werner G."/>
            <person name="Dubchak I."/>
            <person name="Pazour G.J."/>
            <person name="Ren Q."/>
            <person name="Paulsen I."/>
            <person name="Delwiche C."/>
            <person name="Schmutz J."/>
            <person name="Rokhsar D."/>
            <person name="Van de Peer Y."/>
            <person name="Moreau H."/>
            <person name="Grigoriev I.V."/>
        </authorList>
    </citation>
    <scope>NUCLEOTIDE SEQUENCE [LARGE SCALE GENOMIC DNA]</scope>
    <source>
        <strain evidence="3 4">CCE9901</strain>
    </source>
</reference>
<feature type="transmembrane region" description="Helical" evidence="1">
    <location>
        <begin position="657"/>
        <end position="675"/>
    </location>
</feature>
<dbReference type="RefSeq" id="XP_001418109.1">
    <property type="nucleotide sequence ID" value="XM_001418072.1"/>
</dbReference>
<evidence type="ECO:0000313" key="4">
    <source>
        <dbReference type="Proteomes" id="UP000001568"/>
    </source>
</evidence>
<dbReference type="GO" id="GO:0071260">
    <property type="term" value="P:cellular response to mechanical stimulus"/>
    <property type="evidence" value="ECO:0007669"/>
    <property type="project" value="TreeGrafter"/>
</dbReference>
<dbReference type="GO" id="GO:0050982">
    <property type="term" value="P:detection of mechanical stimulus"/>
    <property type="evidence" value="ECO:0007669"/>
    <property type="project" value="TreeGrafter"/>
</dbReference>
<gene>
    <name evidence="3" type="ORF">OSTLU_94419</name>
</gene>
<dbReference type="OMA" id="HTEVNDY"/>
<feature type="transmembrane region" description="Helical" evidence="1">
    <location>
        <begin position="1165"/>
        <end position="1182"/>
    </location>
</feature>
<feature type="transmembrane region" description="Helical" evidence="1">
    <location>
        <begin position="2169"/>
        <end position="2190"/>
    </location>
</feature>
<dbReference type="GO" id="GO:0016020">
    <property type="term" value="C:membrane"/>
    <property type="evidence" value="ECO:0007669"/>
    <property type="project" value="InterPro"/>
</dbReference>
<dbReference type="KEGG" id="olu:OSTLU_94419"/>
<feature type="transmembrane region" description="Helical" evidence="1">
    <location>
        <begin position="980"/>
        <end position="999"/>
    </location>
</feature>
<dbReference type="EMBL" id="CP000585">
    <property type="protein sequence ID" value="ABO96402.1"/>
    <property type="molecule type" value="Genomic_DNA"/>
</dbReference>
<keyword evidence="1" id="KW-0472">Membrane</keyword>
<dbReference type="OrthoDB" id="552202at2759"/>
<dbReference type="SMART" id="SM00060">
    <property type="entry name" value="FN3"/>
    <property type="match status" value="1"/>
</dbReference>
<feature type="transmembrane region" description="Helical" evidence="1">
    <location>
        <begin position="2038"/>
        <end position="2059"/>
    </location>
</feature>
<dbReference type="Pfam" id="PF12166">
    <property type="entry name" value="Piezo_cap"/>
    <property type="match status" value="1"/>
</dbReference>
<dbReference type="InterPro" id="IPR056770">
    <property type="entry name" value="Piezo_THU9_anchor"/>
</dbReference>
<feature type="transmembrane region" description="Helical" evidence="1">
    <location>
        <begin position="414"/>
        <end position="439"/>
    </location>
</feature>
<feature type="transmembrane region" description="Helical" evidence="1">
    <location>
        <begin position="803"/>
        <end position="823"/>
    </location>
</feature>
<dbReference type="PANTHER" id="PTHR13167">
    <property type="entry name" value="PIEZO-TYPE MECHANOSENSITIVE ION CHANNEL COMPONENT"/>
    <property type="match status" value="1"/>
</dbReference>
<name>A4RY52_OSTLU</name>
<feature type="transmembrane region" description="Helical" evidence="1">
    <location>
        <begin position="1236"/>
        <end position="1257"/>
    </location>
</feature>
<organism evidence="3 4">
    <name type="scientific">Ostreococcus lucimarinus (strain CCE9901)</name>
    <dbReference type="NCBI Taxonomy" id="436017"/>
    <lineage>
        <taxon>Eukaryota</taxon>
        <taxon>Viridiplantae</taxon>
        <taxon>Chlorophyta</taxon>
        <taxon>Mamiellophyceae</taxon>
        <taxon>Mamiellales</taxon>
        <taxon>Bathycoccaceae</taxon>
        <taxon>Ostreococcus</taxon>
    </lineage>
</organism>
<keyword evidence="1" id="KW-1133">Transmembrane helix</keyword>
<dbReference type="PANTHER" id="PTHR13167:SF25">
    <property type="entry name" value="PIEZO-TYPE MECHANOSENSITIVE ION CHANNEL COMPONENT"/>
    <property type="match status" value="1"/>
</dbReference>
<feature type="transmembrane region" description="Helical" evidence="1">
    <location>
        <begin position="1194"/>
        <end position="1216"/>
    </location>
</feature>
<protein>
    <recommendedName>
        <fullName evidence="2">Fibronectin type-III domain-containing protein</fullName>
    </recommendedName>
</protein>
<dbReference type="GO" id="GO:0042391">
    <property type="term" value="P:regulation of membrane potential"/>
    <property type="evidence" value="ECO:0007669"/>
    <property type="project" value="TreeGrafter"/>
</dbReference>
<dbReference type="InterPro" id="IPR031334">
    <property type="entry name" value="Piezo_cap_dom"/>
</dbReference>
<dbReference type="Pfam" id="PF13349">
    <property type="entry name" value="DUF4097"/>
    <property type="match status" value="1"/>
</dbReference>
<dbReference type="Pfam" id="PF24874">
    <property type="entry name" value="Piezo_THU9_anchor"/>
    <property type="match status" value="1"/>
</dbReference>
<dbReference type="InterPro" id="IPR003961">
    <property type="entry name" value="FN3_dom"/>
</dbReference>
<dbReference type="InterPro" id="IPR027272">
    <property type="entry name" value="Piezo"/>
</dbReference>
<dbReference type="Pfam" id="PF00041">
    <property type="entry name" value="fn3"/>
    <property type="match status" value="1"/>
</dbReference>
<feature type="transmembrane region" description="Helical" evidence="1">
    <location>
        <begin position="468"/>
        <end position="487"/>
    </location>
</feature>
<feature type="transmembrane region" description="Helical" evidence="1">
    <location>
        <begin position="1141"/>
        <end position="1159"/>
    </location>
</feature>
<feature type="transmembrane region" description="Helical" evidence="1">
    <location>
        <begin position="1472"/>
        <end position="1490"/>
    </location>
</feature>
<evidence type="ECO:0000256" key="1">
    <source>
        <dbReference type="SAM" id="Phobius"/>
    </source>
</evidence>
<keyword evidence="1" id="KW-0812">Transmembrane</keyword>
<feature type="transmembrane region" description="Helical" evidence="1">
    <location>
        <begin position="528"/>
        <end position="547"/>
    </location>
</feature>
<keyword evidence="4" id="KW-1185">Reference proteome</keyword>